<protein>
    <submittedName>
        <fullName evidence="2">IS982 family transposase</fullName>
    </submittedName>
</protein>
<evidence type="ECO:0000259" key="1">
    <source>
        <dbReference type="Pfam" id="PF13612"/>
    </source>
</evidence>
<dbReference type="NCBIfam" id="NF033520">
    <property type="entry name" value="transpos_IS982"/>
    <property type="match status" value="1"/>
</dbReference>
<proteinExistence type="predicted"/>
<sequence>MKKDFTAIYCFVDDFIKNLENNLPTINSSKFKPGVSNYLSISEVLTILIGYYDSYCDCFKHYYKQVILHNYTEDFKLVSYEHFTKWIGRSMPYLTILLNHLLAECTGLSFVDATGIAVCKNYRISSHKVFKGIAARGKTTKGWFYGLKLHLIIDSEGNLIKVSFSSGNKDDRKVLKGMISGIYGKVFGDRGYISKELFDDLYDKGIQLITRVKKNMKNILIPITDKVMLLKRTLIETVIGKLKFLDKLEHSRHRSALSKKLCKFRNRLYIKV</sequence>
<accession>A0AAT9G7J5</accession>
<reference evidence="2" key="1">
    <citation type="submission" date="2024-01" db="EMBL/GenBank/DDBJ databases">
        <title>Sequencing the genomes of a sandfly, Sergentomyia squamirostris, and its two endosymbionts.</title>
        <authorList>
            <person name="Itokawa K."/>
            <person name="Sanjoba C."/>
        </authorList>
    </citation>
    <scope>NUCLEOTIDE SEQUENCE</scope>
    <source>
        <strain evidence="2">RiSSQ</strain>
    </source>
</reference>
<dbReference type="EMBL" id="AP029170">
    <property type="protein sequence ID" value="BFD45751.1"/>
    <property type="molecule type" value="Genomic_DNA"/>
</dbReference>
<organism evidence="2">
    <name type="scientific">Candidatus Tisiphia endosymbiont of Sergentomyia squamirostris</name>
    <dbReference type="NCBI Taxonomy" id="3113639"/>
    <lineage>
        <taxon>Bacteria</taxon>
        <taxon>Pseudomonadati</taxon>
        <taxon>Pseudomonadota</taxon>
        <taxon>Alphaproteobacteria</taxon>
        <taxon>Rickettsiales</taxon>
        <taxon>Rickettsiaceae</taxon>
        <taxon>Rickettsieae</taxon>
        <taxon>Candidatus Tisiphia</taxon>
    </lineage>
</organism>
<evidence type="ECO:0000313" key="2">
    <source>
        <dbReference type="EMBL" id="BFD45751.1"/>
    </source>
</evidence>
<dbReference type="Pfam" id="PF13612">
    <property type="entry name" value="DDE_Tnp_1_3"/>
    <property type="match status" value="1"/>
</dbReference>
<name>A0AAT9G7J5_9RICK</name>
<feature type="domain" description="Transposase DDE" evidence="1">
    <location>
        <begin position="103"/>
        <end position="255"/>
    </location>
</feature>
<gene>
    <name evidence="2" type="ORF">DMENIID0002_03970</name>
</gene>
<dbReference type="AlphaFoldDB" id="A0AAT9G7J5"/>
<dbReference type="InterPro" id="IPR025668">
    <property type="entry name" value="Tnp_DDE_dom"/>
</dbReference>